<sequence>MSSQIPAEAPPPYSAATSGAPSGDPSRASNSGGASSFLHPNRARNGIPPADRRSMEDEGRRLPPGWVRQYDGTNAHQFFVDTRADPPRSIWHHPYDDEQYLSTLTSEERERIQEEQRVPTPADLLAESSDEEDAAHHALPSKGKSSHTTSAAAAAAAAATAAGAGASSSSSSYGTTPQSDEQISGVHRLGRKMKDKVTSTTHQQREVERQKRAEEERQAYERHLVYRRAMQRAMQTGQPQLIGKDRQGKDVYIEPPGGMQGAYYTQNGRMINPYSQGPYTNPNARFITPAMPYQRPYGYGYGGGMGLPLIGGLAGGMMLGGLMF</sequence>
<feature type="region of interest" description="Disordered" evidence="1">
    <location>
        <begin position="127"/>
        <end position="150"/>
    </location>
</feature>
<dbReference type="EMBL" id="JBFMKM010000005">
    <property type="protein sequence ID" value="KAL1305982.1"/>
    <property type="molecule type" value="Genomic_DNA"/>
</dbReference>
<feature type="region of interest" description="Disordered" evidence="1">
    <location>
        <begin position="165"/>
        <end position="215"/>
    </location>
</feature>
<keyword evidence="2" id="KW-0472">Membrane</keyword>
<feature type="compositionally biased region" description="Basic and acidic residues" evidence="1">
    <location>
        <begin position="203"/>
        <end position="215"/>
    </location>
</feature>
<protein>
    <recommendedName>
        <fullName evidence="5">WW domain-containing protein</fullName>
    </recommendedName>
</protein>
<proteinExistence type="predicted"/>
<dbReference type="GeneID" id="95977817"/>
<dbReference type="RefSeq" id="XP_069202255.1">
    <property type="nucleotide sequence ID" value="XM_069343702.1"/>
</dbReference>
<feature type="compositionally biased region" description="Low complexity" evidence="1">
    <location>
        <begin position="141"/>
        <end position="150"/>
    </location>
</feature>
<evidence type="ECO:0000256" key="2">
    <source>
        <dbReference type="SAM" id="Phobius"/>
    </source>
</evidence>
<name>A0ABR3PIL2_9PEZI</name>
<organism evidence="3 4">
    <name type="scientific">Neodothiora populina</name>
    <dbReference type="NCBI Taxonomy" id="2781224"/>
    <lineage>
        <taxon>Eukaryota</taxon>
        <taxon>Fungi</taxon>
        <taxon>Dikarya</taxon>
        <taxon>Ascomycota</taxon>
        <taxon>Pezizomycotina</taxon>
        <taxon>Dothideomycetes</taxon>
        <taxon>Dothideomycetidae</taxon>
        <taxon>Dothideales</taxon>
        <taxon>Dothioraceae</taxon>
        <taxon>Neodothiora</taxon>
    </lineage>
</organism>
<keyword evidence="4" id="KW-1185">Reference proteome</keyword>
<feature type="transmembrane region" description="Helical" evidence="2">
    <location>
        <begin position="299"/>
        <end position="322"/>
    </location>
</feature>
<feature type="region of interest" description="Disordered" evidence="1">
    <location>
        <begin position="78"/>
        <end position="97"/>
    </location>
</feature>
<feature type="region of interest" description="Disordered" evidence="1">
    <location>
        <begin position="1"/>
        <end position="69"/>
    </location>
</feature>
<comment type="caution">
    <text evidence="3">The sequence shown here is derived from an EMBL/GenBank/DDBJ whole genome shotgun (WGS) entry which is preliminary data.</text>
</comment>
<evidence type="ECO:0000313" key="4">
    <source>
        <dbReference type="Proteomes" id="UP001562354"/>
    </source>
</evidence>
<evidence type="ECO:0000313" key="3">
    <source>
        <dbReference type="EMBL" id="KAL1305982.1"/>
    </source>
</evidence>
<gene>
    <name evidence="3" type="ORF">AAFC00_004117</name>
</gene>
<keyword evidence="2" id="KW-1133">Transmembrane helix</keyword>
<evidence type="ECO:0008006" key="5">
    <source>
        <dbReference type="Google" id="ProtNLM"/>
    </source>
</evidence>
<accession>A0ABR3PIL2</accession>
<feature type="compositionally biased region" description="Basic and acidic residues" evidence="1">
    <location>
        <begin position="50"/>
        <end position="61"/>
    </location>
</feature>
<keyword evidence="2" id="KW-0812">Transmembrane</keyword>
<feature type="compositionally biased region" description="Polar residues" evidence="1">
    <location>
        <begin position="173"/>
        <end position="182"/>
    </location>
</feature>
<reference evidence="3 4" key="1">
    <citation type="submission" date="2024-07" db="EMBL/GenBank/DDBJ databases">
        <title>Draft sequence of the Neodothiora populina.</title>
        <authorList>
            <person name="Drown D.D."/>
            <person name="Schuette U.S."/>
            <person name="Buechlein A.B."/>
            <person name="Rusch D.R."/>
            <person name="Winton L.W."/>
            <person name="Adams G.A."/>
        </authorList>
    </citation>
    <scope>NUCLEOTIDE SEQUENCE [LARGE SCALE GENOMIC DNA]</scope>
    <source>
        <strain evidence="3 4">CPC 39397</strain>
    </source>
</reference>
<dbReference type="Proteomes" id="UP001562354">
    <property type="component" value="Unassembled WGS sequence"/>
</dbReference>
<evidence type="ECO:0000256" key="1">
    <source>
        <dbReference type="SAM" id="MobiDB-lite"/>
    </source>
</evidence>